<evidence type="ECO:0000313" key="2">
    <source>
        <dbReference type="EMBL" id="CAH3166477.1"/>
    </source>
</evidence>
<evidence type="ECO:0000259" key="1">
    <source>
        <dbReference type="PROSITE" id="PS00028"/>
    </source>
</evidence>
<evidence type="ECO:0000313" key="3">
    <source>
        <dbReference type="Proteomes" id="UP001159405"/>
    </source>
</evidence>
<organism evidence="2 3">
    <name type="scientific">Porites lobata</name>
    <dbReference type="NCBI Taxonomy" id="104759"/>
    <lineage>
        <taxon>Eukaryota</taxon>
        <taxon>Metazoa</taxon>
        <taxon>Cnidaria</taxon>
        <taxon>Anthozoa</taxon>
        <taxon>Hexacorallia</taxon>
        <taxon>Scleractinia</taxon>
        <taxon>Fungiina</taxon>
        <taxon>Poritidae</taxon>
        <taxon>Porites</taxon>
    </lineage>
</organism>
<reference evidence="2 3" key="1">
    <citation type="submission" date="2022-05" db="EMBL/GenBank/DDBJ databases">
        <authorList>
            <consortium name="Genoscope - CEA"/>
            <person name="William W."/>
        </authorList>
    </citation>
    <scope>NUCLEOTIDE SEQUENCE [LARGE SCALE GENOMIC DNA]</scope>
</reference>
<accession>A0ABN8QMR8</accession>
<comment type="caution">
    <text evidence="2">The sequence shown here is derived from an EMBL/GenBank/DDBJ whole genome shotgun (WGS) entry which is preliminary data.</text>
</comment>
<proteinExistence type="predicted"/>
<dbReference type="PROSITE" id="PS00028">
    <property type="entry name" value="ZINC_FINGER_C2H2_1"/>
    <property type="match status" value="1"/>
</dbReference>
<name>A0ABN8QMR8_9CNID</name>
<gene>
    <name evidence="2" type="ORF">PLOB_00007780</name>
</gene>
<feature type="non-terminal residue" evidence="2">
    <location>
        <position position="1"/>
    </location>
</feature>
<feature type="domain" description="C2H2-type" evidence="1">
    <location>
        <begin position="637"/>
        <end position="658"/>
    </location>
</feature>
<dbReference type="Proteomes" id="UP001159405">
    <property type="component" value="Unassembled WGS sequence"/>
</dbReference>
<dbReference type="EMBL" id="CALNXK010000137">
    <property type="protein sequence ID" value="CAH3166477.1"/>
    <property type="molecule type" value="Genomic_DNA"/>
</dbReference>
<dbReference type="Pfam" id="PF20231">
    <property type="entry name" value="DUF6589"/>
    <property type="match status" value="1"/>
</dbReference>
<dbReference type="InterPro" id="IPR046496">
    <property type="entry name" value="DUF6589"/>
</dbReference>
<protein>
    <recommendedName>
        <fullName evidence="1">C2H2-type domain-containing protein</fullName>
    </recommendedName>
</protein>
<dbReference type="InterPro" id="IPR013087">
    <property type="entry name" value="Znf_C2H2_type"/>
</dbReference>
<sequence>VIINYPSGSKRRLPKDDVDRKAMKQLVLGEYGYAVNALYSKKVVRDALLEKVCGSVIEECKDLCSVRKPSILRDTTPEGLKQFTESAHVTELSERAPVLYTILSSAAGKPVISKARNQNGENETNDESNTATPAISMAASILLKKRCPQMSAQAYRFSTVLWHSGAKKQVYNRGVKWGVTVSHTSVIEKIEQMGKRFDEKVLNWKVQQEYHKRFTATLATIKECVEEAVPTVEPTNDRNLKKAVEDKLGQQKHFIFDENIYSEVETLIKKTTQTELVSNTSMETLSMLMQQSDSERPLGYQIIGDNVDLMIKVRHQASDKPNKSIHWFHLNAVKDRVSGAGLSEKGSIKLVDQVENWEILPSYQDNEGLLHDFIPLFARVICDRIPALKSFKDVVIRHIPHKYSNVTKQKSEQAPLGLLFKNENTNDDMIDILTELHQRYLPVMKTTDGSGNVEIEVLQKVFFGGDQLTEERARNARQGRADGDTEFERLEGLIPKVEDWHAGRVLYQVLYDVFFNPSSANDVGTMCSNMNVINQVNAKTSNVLDNFNHCKTYVKLETDAFITTATMKHFGMTNLEEPAGNFIPPSILDGSQSTRRIWLHKQVKDILKKAVIDEQEQFHATLQNELIELNRPKRFYCRVCNKEYRYAKARDSHENNIHSFSIELASPEESSDSMQPLAEHKPVDARYNYACARLNFGMLLYNFDDAIKEGDGDRILRCWKFMLLIFRTYKHTKYAFAALQLFFYTSCMLSERMSHLLVWNRTVNNHGGKGRNISLDLRLEHLNNLLKEMLRCLGVNVTEKSAKRCGEAMSILEEMLHKIDVELGVKEPSGHHITANDDQDFAALVKEIHERGGLFSFNPSSDRNYEKFPDFQRNILSGLDFNQLNKWLNSHKKDMSRLQQ</sequence>
<keyword evidence="3" id="KW-1185">Reference proteome</keyword>